<evidence type="ECO:0000313" key="1">
    <source>
        <dbReference type="EMBL" id="PYI36577.1"/>
    </source>
</evidence>
<protein>
    <submittedName>
        <fullName evidence="1">Uncharacterized protein</fullName>
    </submittedName>
</protein>
<dbReference type="EMBL" id="KZ825464">
    <property type="protein sequence ID" value="PYI36577.1"/>
    <property type="molecule type" value="Genomic_DNA"/>
</dbReference>
<gene>
    <name evidence="1" type="ORF">BP00DRAFT_110194</name>
</gene>
<keyword evidence="2" id="KW-1185">Reference proteome</keyword>
<sequence length="74" mass="8469">MTLRFRLVYVSMSWTKAVSVSQVTFRLNRFHSYAKLHVGKDIWGGSGRRVTGPVTLTHPACAGVPDSWRRWHLV</sequence>
<organism evidence="1 2">
    <name type="scientific">Aspergillus indologenus CBS 114.80</name>
    <dbReference type="NCBI Taxonomy" id="1450541"/>
    <lineage>
        <taxon>Eukaryota</taxon>
        <taxon>Fungi</taxon>
        <taxon>Dikarya</taxon>
        <taxon>Ascomycota</taxon>
        <taxon>Pezizomycotina</taxon>
        <taxon>Eurotiomycetes</taxon>
        <taxon>Eurotiomycetidae</taxon>
        <taxon>Eurotiales</taxon>
        <taxon>Aspergillaceae</taxon>
        <taxon>Aspergillus</taxon>
        <taxon>Aspergillus subgen. Circumdati</taxon>
    </lineage>
</organism>
<evidence type="ECO:0000313" key="2">
    <source>
        <dbReference type="Proteomes" id="UP000248817"/>
    </source>
</evidence>
<dbReference type="AlphaFoldDB" id="A0A2V5JCB8"/>
<accession>A0A2V5JCB8</accession>
<reference evidence="1 2" key="1">
    <citation type="submission" date="2018-02" db="EMBL/GenBank/DDBJ databases">
        <title>The genomes of Aspergillus section Nigri reveals drivers in fungal speciation.</title>
        <authorList>
            <consortium name="DOE Joint Genome Institute"/>
            <person name="Vesth T.C."/>
            <person name="Nybo J."/>
            <person name="Theobald S."/>
            <person name="Brandl J."/>
            <person name="Frisvad J.C."/>
            <person name="Nielsen K.F."/>
            <person name="Lyhne E.K."/>
            <person name="Kogle M.E."/>
            <person name="Kuo A."/>
            <person name="Riley R."/>
            <person name="Clum A."/>
            <person name="Nolan M."/>
            <person name="Lipzen A."/>
            <person name="Salamov A."/>
            <person name="Henrissat B."/>
            <person name="Wiebenga A."/>
            <person name="De vries R.P."/>
            <person name="Grigoriev I.V."/>
            <person name="Mortensen U.H."/>
            <person name="Andersen M.R."/>
            <person name="Baker S.E."/>
        </authorList>
    </citation>
    <scope>NUCLEOTIDE SEQUENCE [LARGE SCALE GENOMIC DNA]</scope>
    <source>
        <strain evidence="1 2">CBS 114.80</strain>
    </source>
</reference>
<name>A0A2V5JCB8_9EURO</name>
<proteinExistence type="predicted"/>
<dbReference type="Proteomes" id="UP000248817">
    <property type="component" value="Unassembled WGS sequence"/>
</dbReference>